<dbReference type="Gene3D" id="1.20.1250.20">
    <property type="entry name" value="MFS general substrate transporter like domains"/>
    <property type="match status" value="1"/>
</dbReference>
<feature type="transmembrane region" description="Helical" evidence="1">
    <location>
        <begin position="89"/>
        <end position="107"/>
    </location>
</feature>
<keyword evidence="1" id="KW-1133">Transmembrane helix</keyword>
<evidence type="ECO:0000313" key="3">
    <source>
        <dbReference type="Proteomes" id="UP000278746"/>
    </source>
</evidence>
<dbReference type="EMBL" id="RHIB01000001">
    <property type="protein sequence ID" value="RNA69066.1"/>
    <property type="molecule type" value="Genomic_DNA"/>
</dbReference>
<feature type="transmembrane region" description="Helical" evidence="1">
    <location>
        <begin position="127"/>
        <end position="149"/>
    </location>
</feature>
<evidence type="ECO:0000313" key="2">
    <source>
        <dbReference type="EMBL" id="RNA69066.1"/>
    </source>
</evidence>
<dbReference type="Proteomes" id="UP000278746">
    <property type="component" value="Unassembled WGS sequence"/>
</dbReference>
<proteinExistence type="predicted"/>
<gene>
    <name evidence="2" type="primary">spoVAC</name>
    <name evidence="2" type="ORF">EBO34_03680</name>
</gene>
<evidence type="ECO:0000256" key="1">
    <source>
        <dbReference type="SAM" id="Phobius"/>
    </source>
</evidence>
<organism evidence="2 3">
    <name type="scientific">Alteribacter keqinensis</name>
    <dbReference type="NCBI Taxonomy" id="2483800"/>
    <lineage>
        <taxon>Bacteria</taxon>
        <taxon>Bacillati</taxon>
        <taxon>Bacillota</taxon>
        <taxon>Bacilli</taxon>
        <taxon>Bacillales</taxon>
        <taxon>Bacillaceae</taxon>
        <taxon>Alteribacter</taxon>
    </lineage>
</organism>
<keyword evidence="1" id="KW-0472">Membrane</keyword>
<dbReference type="PANTHER" id="PTHR38450:SF1">
    <property type="entry name" value="STAGE V SPORULATION PROTEIN AC"/>
    <property type="match status" value="1"/>
</dbReference>
<feature type="transmembrane region" description="Helical" evidence="1">
    <location>
        <begin position="65"/>
        <end position="82"/>
    </location>
</feature>
<dbReference type="InterPro" id="IPR005562">
    <property type="entry name" value="SpoVA"/>
</dbReference>
<dbReference type="PANTHER" id="PTHR38450">
    <property type="entry name" value="STAGE V SPORULATION PROTEIN AC-RELATED"/>
    <property type="match status" value="1"/>
</dbReference>
<comment type="caution">
    <text evidence="2">The sequence shown here is derived from an EMBL/GenBank/DDBJ whole genome shotgun (WGS) entry which is preliminary data.</text>
</comment>
<dbReference type="OrthoDB" id="9797988at2"/>
<dbReference type="AlphaFoldDB" id="A0A3M7TTU3"/>
<sequence length="154" mass="17073">MKSAEQIRKDRFEERRKKLISKTTWIKNCLIAFAVGGILAAFGQWLFNRYIVWFGLTEREAVNPVLATFIFLSCLLTGIGIFDKLSEKWGAGLIVPVTGFANSVTSSGMESRAEGIVFGVTGNMFRIAGVVLVFGVVSAYLVSFIRVLIETLIR</sequence>
<name>A0A3M7TTU3_9BACI</name>
<dbReference type="RefSeq" id="WP_122896588.1">
    <property type="nucleotide sequence ID" value="NZ_RHIB01000001.1"/>
</dbReference>
<dbReference type="InterPro" id="IPR036259">
    <property type="entry name" value="MFS_trans_sf"/>
</dbReference>
<reference evidence="2 3" key="1">
    <citation type="submission" date="2018-10" db="EMBL/GenBank/DDBJ databases">
        <title>Bacillus Keqinensis sp. nov., a moderately halophilic bacterium isolated from a saline-alkaline lake.</title>
        <authorList>
            <person name="Wang H."/>
        </authorList>
    </citation>
    <scope>NUCLEOTIDE SEQUENCE [LARGE SCALE GENOMIC DNA]</scope>
    <source>
        <strain evidence="2 3">KQ-3</strain>
    </source>
</reference>
<keyword evidence="1" id="KW-0812">Transmembrane</keyword>
<accession>A0A3M7TTU3</accession>
<dbReference type="InterPro" id="IPR014203">
    <property type="entry name" value="Spore_V_AC"/>
</dbReference>
<dbReference type="Pfam" id="PF03862">
    <property type="entry name" value="SpoVAC_SpoVAEB"/>
    <property type="match status" value="1"/>
</dbReference>
<keyword evidence="3" id="KW-1185">Reference proteome</keyword>
<protein>
    <submittedName>
        <fullName evidence="2">Stage V sporulation protein AC</fullName>
    </submittedName>
</protein>
<dbReference type="NCBIfam" id="TIGR02838">
    <property type="entry name" value="spore_V_AC"/>
    <property type="match status" value="1"/>
</dbReference>
<feature type="transmembrane region" description="Helical" evidence="1">
    <location>
        <begin position="25"/>
        <end position="45"/>
    </location>
</feature>